<dbReference type="Proteomes" id="UP001196870">
    <property type="component" value="Unassembled WGS sequence"/>
</dbReference>
<sequence>MKQKPEKPPALVPVLAVFGILKKGKSAVGARFAIGEIRIARWVKENLHTSILIASSEAAISVVTQLRPWTLKADGMPALHIISTTLWESLREAAQKEVVDDTRLDPSDAGGKDTITLSRKRQLLEELSGLTREGDEVLAPDLDSNGFVAGWWPATLLHIASGIATLYWTDEPEEGLRQRRLDELVAFVRTVKPASEGPSR</sequence>
<organism evidence="1 2">
    <name type="scientific">Plastoroseomonas hellenica</name>
    <dbReference type="NCBI Taxonomy" id="2687306"/>
    <lineage>
        <taxon>Bacteria</taxon>
        <taxon>Pseudomonadati</taxon>
        <taxon>Pseudomonadota</taxon>
        <taxon>Alphaproteobacteria</taxon>
        <taxon>Acetobacterales</taxon>
        <taxon>Acetobacteraceae</taxon>
        <taxon>Plastoroseomonas</taxon>
    </lineage>
</organism>
<protein>
    <submittedName>
        <fullName evidence="1">Uncharacterized protein</fullName>
    </submittedName>
</protein>
<dbReference type="RefSeq" id="WP_211851616.1">
    <property type="nucleotide sequence ID" value="NZ_JAAGBB010000006.1"/>
</dbReference>
<dbReference type="EMBL" id="JAAGBB010000006">
    <property type="protein sequence ID" value="MBR0664012.1"/>
    <property type="molecule type" value="Genomic_DNA"/>
</dbReference>
<reference evidence="2" key="1">
    <citation type="journal article" date="2021" name="Syst. Appl. Microbiol.">
        <title>Roseomonas hellenica sp. nov., isolated from roots of wild-growing Alkanna tinctoria.</title>
        <authorList>
            <person name="Rat A."/>
            <person name="Naranjo H.D."/>
            <person name="Lebbe L."/>
            <person name="Cnockaert M."/>
            <person name="Krigas N."/>
            <person name="Grigoriadou K."/>
            <person name="Maloupa E."/>
            <person name="Willems A."/>
        </authorList>
    </citation>
    <scope>NUCLEOTIDE SEQUENCE [LARGE SCALE GENOMIC DNA]</scope>
    <source>
        <strain evidence="2">LMG 31523</strain>
    </source>
</reference>
<gene>
    <name evidence="1" type="ORF">GXW71_06545</name>
</gene>
<name>A0ABS5EUP7_9PROT</name>
<proteinExistence type="predicted"/>
<comment type="caution">
    <text evidence="1">The sequence shown here is derived from an EMBL/GenBank/DDBJ whole genome shotgun (WGS) entry which is preliminary data.</text>
</comment>
<evidence type="ECO:0000313" key="2">
    <source>
        <dbReference type="Proteomes" id="UP001196870"/>
    </source>
</evidence>
<accession>A0ABS5EUP7</accession>
<evidence type="ECO:0000313" key="1">
    <source>
        <dbReference type="EMBL" id="MBR0664012.1"/>
    </source>
</evidence>
<keyword evidence="2" id="KW-1185">Reference proteome</keyword>